<dbReference type="Gene3D" id="2.60.15.10">
    <property type="entry name" value="F0F1 ATP synthase delta/epsilon subunit, N-terminal"/>
    <property type="match status" value="1"/>
</dbReference>
<keyword evidence="12" id="KW-1185">Reference proteome</keyword>
<comment type="similarity">
    <text evidence="2">Belongs to the ATPase epsilon chain family.</text>
</comment>
<protein>
    <recommendedName>
        <fullName evidence="10">ATP synthase F1 complex delta/epsilon subunit N-terminal domain-containing protein</fullName>
    </recommendedName>
</protein>
<dbReference type="NCBIfam" id="NF001851">
    <property type="entry name" value="PRK00571.2-4"/>
    <property type="match status" value="1"/>
</dbReference>
<keyword evidence="4" id="KW-0406">Ion transport</keyword>
<name>A0AAD7UHT1_9STRA</name>
<keyword evidence="6" id="KW-0472">Membrane</keyword>
<keyword evidence="9" id="KW-0175">Coiled coil</keyword>
<accession>A0AAD7UHT1</accession>
<keyword evidence="7" id="KW-0139">CF(1)</keyword>
<feature type="domain" description="ATP synthase F1 complex delta/epsilon subunit N-terminal" evidence="10">
    <location>
        <begin position="6"/>
        <end position="84"/>
    </location>
</feature>
<keyword evidence="8" id="KW-0066">ATP synthesis</keyword>
<dbReference type="NCBIfam" id="TIGR01216">
    <property type="entry name" value="ATP_synt_epsi"/>
    <property type="match status" value="1"/>
</dbReference>
<keyword evidence="3" id="KW-0813">Transport</keyword>
<dbReference type="InterPro" id="IPR001469">
    <property type="entry name" value="ATP_synth_F1_dsu/esu"/>
</dbReference>
<dbReference type="PANTHER" id="PTHR13822:SF10">
    <property type="entry name" value="ATP SYNTHASE EPSILON CHAIN, CHLOROPLASTIC"/>
    <property type="match status" value="1"/>
</dbReference>
<evidence type="ECO:0000256" key="7">
    <source>
        <dbReference type="ARBA" id="ARBA00023196"/>
    </source>
</evidence>
<feature type="coiled-coil region" evidence="9">
    <location>
        <begin position="92"/>
        <end position="119"/>
    </location>
</feature>
<evidence type="ECO:0000256" key="9">
    <source>
        <dbReference type="SAM" id="Coils"/>
    </source>
</evidence>
<evidence type="ECO:0000256" key="2">
    <source>
        <dbReference type="ARBA" id="ARBA00005712"/>
    </source>
</evidence>
<proteinExistence type="inferred from homology"/>
<organism evidence="11 12">
    <name type="scientific">Chrysophaeum taylorii</name>
    <dbReference type="NCBI Taxonomy" id="2483200"/>
    <lineage>
        <taxon>Eukaryota</taxon>
        <taxon>Sar</taxon>
        <taxon>Stramenopiles</taxon>
        <taxon>Ochrophyta</taxon>
        <taxon>Pelagophyceae</taxon>
        <taxon>Pelagomonadales</taxon>
        <taxon>Pelagomonadaceae</taxon>
        <taxon>Chrysophaeum</taxon>
    </lineage>
</organism>
<evidence type="ECO:0000259" key="10">
    <source>
        <dbReference type="Pfam" id="PF02823"/>
    </source>
</evidence>
<dbReference type="Pfam" id="PF02823">
    <property type="entry name" value="ATP-synt_DE_N"/>
    <property type="match status" value="1"/>
</dbReference>
<evidence type="ECO:0000256" key="1">
    <source>
        <dbReference type="ARBA" id="ARBA00004170"/>
    </source>
</evidence>
<evidence type="ECO:0000256" key="6">
    <source>
        <dbReference type="ARBA" id="ARBA00023136"/>
    </source>
</evidence>
<dbReference type="EMBL" id="JAQMWT010000303">
    <property type="protein sequence ID" value="KAJ8606016.1"/>
    <property type="molecule type" value="Genomic_DNA"/>
</dbReference>
<evidence type="ECO:0000313" key="12">
    <source>
        <dbReference type="Proteomes" id="UP001230188"/>
    </source>
</evidence>
<evidence type="ECO:0000256" key="5">
    <source>
        <dbReference type="ARBA" id="ARBA00023078"/>
    </source>
</evidence>
<dbReference type="InterPro" id="IPR036771">
    <property type="entry name" value="ATPsynth_dsu/esu_N"/>
</dbReference>
<dbReference type="InterPro" id="IPR020546">
    <property type="entry name" value="ATP_synth_F1_dsu/esu_N"/>
</dbReference>
<gene>
    <name evidence="11" type="ORF">CTAYLR_010516</name>
</gene>
<dbReference type="GO" id="GO:0045259">
    <property type="term" value="C:proton-transporting ATP synthase complex"/>
    <property type="evidence" value="ECO:0007669"/>
    <property type="project" value="UniProtKB-KW"/>
</dbReference>
<dbReference type="HAMAP" id="MF_00530">
    <property type="entry name" value="ATP_synth_epsil_bac"/>
    <property type="match status" value="1"/>
</dbReference>
<dbReference type="Proteomes" id="UP001230188">
    <property type="component" value="Unassembled WGS sequence"/>
</dbReference>
<evidence type="ECO:0000313" key="11">
    <source>
        <dbReference type="EMBL" id="KAJ8606016.1"/>
    </source>
</evidence>
<comment type="caution">
    <text evidence="11">The sequence shown here is derived from an EMBL/GenBank/DDBJ whole genome shotgun (WGS) entry which is preliminary data.</text>
</comment>
<keyword evidence="5" id="KW-0793">Thylakoid</keyword>
<evidence type="ECO:0000256" key="4">
    <source>
        <dbReference type="ARBA" id="ARBA00023065"/>
    </source>
</evidence>
<dbReference type="CDD" id="cd12152">
    <property type="entry name" value="F1-ATPase_delta"/>
    <property type="match status" value="1"/>
</dbReference>
<dbReference type="PANTHER" id="PTHR13822">
    <property type="entry name" value="ATP SYNTHASE DELTA/EPSILON CHAIN"/>
    <property type="match status" value="1"/>
</dbReference>
<comment type="subcellular location">
    <subcellularLocation>
        <location evidence="1">Membrane</location>
        <topology evidence="1">Peripheral membrane protein</topology>
    </subcellularLocation>
</comment>
<sequence length="132" mass="13974">MADAFPFELVSPERQLVSGEATQVVVPGAEGQFTVLANHAPFLSTLKPGILDVTMADGSSDRIFVRGGFADANPDGLTLLAEEAQRVADMDMASLDQAIQNAREDVADAKDDATRTAAETKLAQLEEVKAVL</sequence>
<evidence type="ECO:0000256" key="8">
    <source>
        <dbReference type="ARBA" id="ARBA00023310"/>
    </source>
</evidence>
<reference evidence="11" key="1">
    <citation type="submission" date="2023-01" db="EMBL/GenBank/DDBJ databases">
        <title>Metagenome sequencing of chrysophaentin producing Chrysophaeum taylorii.</title>
        <authorList>
            <person name="Davison J."/>
            <person name="Bewley C."/>
        </authorList>
    </citation>
    <scope>NUCLEOTIDE SEQUENCE</scope>
    <source>
        <strain evidence="11">NIES-1699</strain>
    </source>
</reference>
<evidence type="ECO:0000256" key="3">
    <source>
        <dbReference type="ARBA" id="ARBA00022448"/>
    </source>
</evidence>
<dbReference type="AlphaFoldDB" id="A0AAD7UHT1"/>
<dbReference type="SUPFAM" id="SSF51344">
    <property type="entry name" value="Epsilon subunit of F1F0-ATP synthase N-terminal domain"/>
    <property type="match status" value="1"/>
</dbReference>
<dbReference type="GO" id="GO:0046933">
    <property type="term" value="F:proton-transporting ATP synthase activity, rotational mechanism"/>
    <property type="evidence" value="ECO:0007669"/>
    <property type="project" value="InterPro"/>
</dbReference>